<sequence length="76" mass="8830">MTFDVAFMKDGIHLLYSDDYGTHVKTIFIPHIEASRAMAAGDYEFEHQERDIYSYLLEHGYSLQGLYTRNPIAIQN</sequence>
<protein>
    <submittedName>
        <fullName evidence="2">Uncharacterized protein</fullName>
    </submittedName>
</protein>
<dbReference type="AlphaFoldDB" id="A0A376GSR0"/>
<reference evidence="2 3" key="1">
    <citation type="submission" date="2018-06" db="EMBL/GenBank/DDBJ databases">
        <authorList>
            <consortium name="Pathogen Informatics"/>
            <person name="Doyle S."/>
        </authorList>
    </citation>
    <scope>NUCLEOTIDE SEQUENCE [LARGE SCALE GENOMIC DNA]</scope>
    <source>
        <strain evidence="2 3">NCTC10289</strain>
    </source>
</reference>
<proteinExistence type="predicted"/>
<evidence type="ECO:0000313" key="3">
    <source>
        <dbReference type="Proteomes" id="UP000254287"/>
    </source>
</evidence>
<accession>A0A376GSR0</accession>
<dbReference type="EMBL" id="UFXP01000002">
    <property type="protein sequence ID" value="STD79108.1"/>
    <property type="molecule type" value="Genomic_DNA"/>
</dbReference>
<dbReference type="RefSeq" id="WP_115021879.1">
    <property type="nucleotide sequence ID" value="NZ_CP069533.1"/>
</dbReference>
<dbReference type="EMBL" id="UFXP01000001">
    <property type="protein sequence ID" value="STC77587.1"/>
    <property type="molecule type" value="Genomic_DNA"/>
</dbReference>
<evidence type="ECO:0000313" key="1">
    <source>
        <dbReference type="EMBL" id="STC77587.1"/>
    </source>
</evidence>
<evidence type="ECO:0000313" key="2">
    <source>
        <dbReference type="EMBL" id="STD79108.1"/>
    </source>
</evidence>
<name>A0A376GSR0_9CORY</name>
<gene>
    <name evidence="1" type="ORF">NCTC10289_01301</name>
    <name evidence="2" type="ORF">NCTC10289_02627</name>
</gene>
<dbReference type="Proteomes" id="UP000254287">
    <property type="component" value="Unassembled WGS sequence"/>
</dbReference>
<organism evidence="2 3">
    <name type="scientific">Corynebacterium minutissimum</name>
    <dbReference type="NCBI Taxonomy" id="38301"/>
    <lineage>
        <taxon>Bacteria</taxon>
        <taxon>Bacillati</taxon>
        <taxon>Actinomycetota</taxon>
        <taxon>Actinomycetes</taxon>
        <taxon>Mycobacteriales</taxon>
        <taxon>Corynebacteriaceae</taxon>
        <taxon>Corynebacterium</taxon>
    </lineage>
</organism>